<dbReference type="SUPFAM" id="SSF55174">
    <property type="entry name" value="Alpha-L RNA-binding motif"/>
    <property type="match status" value="1"/>
</dbReference>
<dbReference type="AlphaFoldDB" id="A0A1H3AHQ8"/>
<reference evidence="3 4" key="1">
    <citation type="submission" date="2016-10" db="EMBL/GenBank/DDBJ databases">
        <authorList>
            <person name="de Groot N.N."/>
        </authorList>
    </citation>
    <scope>NUCLEOTIDE SEQUENCE [LARGE SCALE GENOMIC DNA]</scope>
    <source>
        <strain evidence="3 4">DSM 23310</strain>
    </source>
</reference>
<evidence type="ECO:0000259" key="2">
    <source>
        <dbReference type="SMART" id="SM00363"/>
    </source>
</evidence>
<dbReference type="CDD" id="cd00165">
    <property type="entry name" value="S4"/>
    <property type="match status" value="1"/>
</dbReference>
<dbReference type="InterPro" id="IPR002942">
    <property type="entry name" value="S4_RNA-bd"/>
</dbReference>
<name>A0A1H3AHQ8_9FIRM</name>
<evidence type="ECO:0000256" key="1">
    <source>
        <dbReference type="PROSITE-ProRule" id="PRU00182"/>
    </source>
</evidence>
<dbReference type="Proteomes" id="UP000198828">
    <property type="component" value="Unassembled WGS sequence"/>
</dbReference>
<proteinExistence type="predicted"/>
<organism evidence="3 4">
    <name type="scientific">Tepidimicrobium xylanilyticum</name>
    <dbReference type="NCBI Taxonomy" id="1123352"/>
    <lineage>
        <taxon>Bacteria</taxon>
        <taxon>Bacillati</taxon>
        <taxon>Bacillota</taxon>
        <taxon>Tissierellia</taxon>
        <taxon>Tissierellales</taxon>
        <taxon>Tepidimicrobiaceae</taxon>
        <taxon>Tepidimicrobium</taxon>
    </lineage>
</organism>
<dbReference type="Gene3D" id="3.10.290.10">
    <property type="entry name" value="RNA-binding S4 domain"/>
    <property type="match status" value="1"/>
</dbReference>
<dbReference type="InterPro" id="IPR036986">
    <property type="entry name" value="S4_RNA-bd_sf"/>
</dbReference>
<evidence type="ECO:0000313" key="4">
    <source>
        <dbReference type="Proteomes" id="UP000198828"/>
    </source>
</evidence>
<dbReference type="OrthoDB" id="9811532at2"/>
<accession>A0A1H3AHQ8</accession>
<dbReference type="RefSeq" id="WP_093753359.1">
    <property type="nucleotide sequence ID" value="NZ_BSYN01000018.1"/>
</dbReference>
<keyword evidence="4" id="KW-1185">Reference proteome</keyword>
<gene>
    <name evidence="3" type="ORF">SAMN05660923_02038</name>
</gene>
<dbReference type="EMBL" id="FNNG01000009">
    <property type="protein sequence ID" value="SDX29250.1"/>
    <property type="molecule type" value="Genomic_DNA"/>
</dbReference>
<feature type="domain" description="RNA-binding S4" evidence="2">
    <location>
        <begin position="11"/>
        <end position="67"/>
    </location>
</feature>
<dbReference type="PROSITE" id="PS50889">
    <property type="entry name" value="S4"/>
    <property type="match status" value="1"/>
</dbReference>
<sequence length="69" mass="7755">MRKIEINTEFIKLDQLIKFAGITQTGGESKNIIKDGRVFVNGEIVKERGKKIKKGDIVEIDGIEKLIVV</sequence>
<keyword evidence="1" id="KW-0694">RNA-binding</keyword>
<protein>
    <submittedName>
        <fullName evidence="3">Ribosome-associated protein</fullName>
    </submittedName>
</protein>
<dbReference type="GO" id="GO:0003723">
    <property type="term" value="F:RNA binding"/>
    <property type="evidence" value="ECO:0007669"/>
    <property type="project" value="UniProtKB-KW"/>
</dbReference>
<dbReference type="Pfam" id="PF13275">
    <property type="entry name" value="S4_2"/>
    <property type="match status" value="1"/>
</dbReference>
<evidence type="ECO:0000313" key="3">
    <source>
        <dbReference type="EMBL" id="SDX29250.1"/>
    </source>
</evidence>
<dbReference type="SMART" id="SM00363">
    <property type="entry name" value="S4"/>
    <property type="match status" value="1"/>
</dbReference>